<evidence type="ECO:0000313" key="2">
    <source>
        <dbReference type="WBParaSite" id="MBELARI_LOCUS10831"/>
    </source>
</evidence>
<organism evidence="1 2">
    <name type="scientific">Mesorhabditis belari</name>
    <dbReference type="NCBI Taxonomy" id="2138241"/>
    <lineage>
        <taxon>Eukaryota</taxon>
        <taxon>Metazoa</taxon>
        <taxon>Ecdysozoa</taxon>
        <taxon>Nematoda</taxon>
        <taxon>Chromadorea</taxon>
        <taxon>Rhabditida</taxon>
        <taxon>Rhabditina</taxon>
        <taxon>Rhabditomorpha</taxon>
        <taxon>Rhabditoidea</taxon>
        <taxon>Rhabditidae</taxon>
        <taxon>Mesorhabditinae</taxon>
        <taxon>Mesorhabditis</taxon>
    </lineage>
</organism>
<sequence>MGISTLHNLENPDWELIGSRTYDWSGDEVLRCRHWDKVAIRWHFCTTGSLTGKERCETGIDWAGPQEEPSRFPSWHNAFTYVHLPNKTESKYVRLSLPGMGRAPVKVEAITPLRIDLDWRWTSDEKSCNNFTVRMSAMSTIEKHRLGELERFCRRFDLDHFIDCHNL</sequence>
<protein>
    <submittedName>
        <fullName evidence="2">Uncharacterized protein</fullName>
    </submittedName>
</protein>
<dbReference type="Proteomes" id="UP000887575">
    <property type="component" value="Unassembled WGS sequence"/>
</dbReference>
<evidence type="ECO:0000313" key="1">
    <source>
        <dbReference type="Proteomes" id="UP000887575"/>
    </source>
</evidence>
<dbReference type="WBParaSite" id="MBELARI_LOCUS10831">
    <property type="protein sequence ID" value="MBELARI_LOCUS10831"/>
    <property type="gene ID" value="MBELARI_LOCUS10831"/>
</dbReference>
<keyword evidence="1" id="KW-1185">Reference proteome</keyword>
<name>A0AAF3EA86_9BILA</name>
<accession>A0AAF3EA86</accession>
<proteinExistence type="predicted"/>
<dbReference type="AlphaFoldDB" id="A0AAF3EA86"/>
<reference evidence="2" key="1">
    <citation type="submission" date="2024-02" db="UniProtKB">
        <authorList>
            <consortium name="WormBaseParasite"/>
        </authorList>
    </citation>
    <scope>IDENTIFICATION</scope>
</reference>